<dbReference type="AlphaFoldDB" id="A0A1B7MF18"/>
<keyword evidence="2" id="KW-0560">Oxidoreductase</keyword>
<dbReference type="PANTHER" id="PTHR45024">
    <property type="entry name" value="DEHYDROGENASES, SHORT CHAIN"/>
    <property type="match status" value="1"/>
</dbReference>
<dbReference type="EMBL" id="KV449534">
    <property type="protein sequence ID" value="OAX31194.1"/>
    <property type="molecule type" value="Genomic_DNA"/>
</dbReference>
<dbReference type="Proteomes" id="UP000092154">
    <property type="component" value="Unassembled WGS sequence"/>
</dbReference>
<proteinExistence type="inferred from homology"/>
<accession>A0A1B7MF18</accession>
<evidence type="ECO:0000313" key="3">
    <source>
        <dbReference type="EMBL" id="OAX31194.1"/>
    </source>
</evidence>
<dbReference type="SUPFAM" id="SSF51735">
    <property type="entry name" value="NAD(P)-binding Rossmann-fold domains"/>
    <property type="match status" value="1"/>
</dbReference>
<evidence type="ECO:0000256" key="2">
    <source>
        <dbReference type="ARBA" id="ARBA00023002"/>
    </source>
</evidence>
<reference evidence="3 4" key="1">
    <citation type="submission" date="2016-06" db="EMBL/GenBank/DDBJ databases">
        <title>Comparative genomics of the ectomycorrhizal sister species Rhizopogon vinicolor and Rhizopogon vesiculosus (Basidiomycota: Boletales) reveals a divergence of the mating type B locus.</title>
        <authorList>
            <consortium name="DOE Joint Genome Institute"/>
            <person name="Mujic A.B."/>
            <person name="Kuo A."/>
            <person name="Tritt A."/>
            <person name="Lipzen A."/>
            <person name="Chen C."/>
            <person name="Johnson J."/>
            <person name="Sharma A."/>
            <person name="Barry K."/>
            <person name="Grigoriev I.V."/>
            <person name="Spatafora J.W."/>
        </authorList>
    </citation>
    <scope>NUCLEOTIDE SEQUENCE [LARGE SCALE GENOMIC DNA]</scope>
    <source>
        <strain evidence="3 4">AM-OR11-026</strain>
    </source>
</reference>
<dbReference type="GO" id="GO:0016491">
    <property type="term" value="F:oxidoreductase activity"/>
    <property type="evidence" value="ECO:0007669"/>
    <property type="project" value="UniProtKB-KW"/>
</dbReference>
<dbReference type="InterPro" id="IPR036291">
    <property type="entry name" value="NAD(P)-bd_dom_sf"/>
</dbReference>
<dbReference type="InParanoid" id="A0A1B7MF18"/>
<dbReference type="PANTHER" id="PTHR45024:SF2">
    <property type="entry name" value="SCP2 DOMAIN-CONTAINING PROTEIN"/>
    <property type="match status" value="1"/>
</dbReference>
<dbReference type="Gene3D" id="3.40.50.720">
    <property type="entry name" value="NAD(P)-binding Rossmann-like Domain"/>
    <property type="match status" value="2"/>
</dbReference>
<sequence>MIMAMHLRGTYKCAKAVWPIFQKQKYGRIVTTSSHLRTIRQLRLLLLVSLKHSALKAVNTTFCAMLLRLQSESAGTAMTMTVWPQEMIDAYKPDYIAPVVGYLTSEVNAETTGQLFEISGGWAAKTRWQRAGGDGFPTNKALAPEDIISKWDVLTSFDDGRATHPTSSAEGMQQIMGNLENKASIAETAVETAKDAGKALKAKL</sequence>
<name>A0A1B7MF18_9AGAM</name>
<gene>
    <name evidence="3" type="ORF">K503DRAFT_870727</name>
</gene>
<comment type="similarity">
    <text evidence="1">Belongs to the short-chain dehydrogenases/reductases (SDR) family.</text>
</comment>
<organism evidence="3 4">
    <name type="scientific">Rhizopogon vinicolor AM-OR11-026</name>
    <dbReference type="NCBI Taxonomy" id="1314800"/>
    <lineage>
        <taxon>Eukaryota</taxon>
        <taxon>Fungi</taxon>
        <taxon>Dikarya</taxon>
        <taxon>Basidiomycota</taxon>
        <taxon>Agaricomycotina</taxon>
        <taxon>Agaricomycetes</taxon>
        <taxon>Agaricomycetidae</taxon>
        <taxon>Boletales</taxon>
        <taxon>Suillineae</taxon>
        <taxon>Rhizopogonaceae</taxon>
        <taxon>Rhizopogon</taxon>
    </lineage>
</organism>
<dbReference type="InterPro" id="IPR051687">
    <property type="entry name" value="Peroxisomal_Beta-Oxidation"/>
</dbReference>
<evidence type="ECO:0000313" key="4">
    <source>
        <dbReference type="Proteomes" id="UP000092154"/>
    </source>
</evidence>
<dbReference type="STRING" id="1314800.A0A1B7MF18"/>
<evidence type="ECO:0000256" key="1">
    <source>
        <dbReference type="ARBA" id="ARBA00006484"/>
    </source>
</evidence>
<keyword evidence="4" id="KW-1185">Reference proteome</keyword>
<protein>
    <submittedName>
        <fullName evidence="3">Uncharacterized protein</fullName>
    </submittedName>
</protein>
<dbReference type="OrthoDB" id="3592703at2759"/>